<name>A0ABX2CNB7_9BRAD</name>
<evidence type="ECO:0000313" key="2">
    <source>
        <dbReference type="EMBL" id="NPU69692.1"/>
    </source>
</evidence>
<keyword evidence="3" id="KW-1185">Reference proteome</keyword>
<evidence type="ECO:0000259" key="1">
    <source>
        <dbReference type="Pfam" id="PF03432"/>
    </source>
</evidence>
<comment type="caution">
    <text evidence="2">The sequence shown here is derived from an EMBL/GenBank/DDBJ whole genome shotgun (WGS) entry which is preliminary data.</text>
</comment>
<reference evidence="2" key="1">
    <citation type="submission" date="2020-05" db="EMBL/GenBank/DDBJ databases">
        <title>Nod-independent and nitrogen-fixing Bradyrhizobium aeschynomene sp. nov. isolated from nodules of Aeschynomene indica.</title>
        <authorList>
            <person name="Zhang Z."/>
        </authorList>
    </citation>
    <scope>NUCLEOTIDE SEQUENCE</scope>
    <source>
        <strain evidence="2">83012</strain>
    </source>
</reference>
<dbReference type="Proteomes" id="UP000886476">
    <property type="component" value="Unassembled WGS sequence"/>
</dbReference>
<organism evidence="2 3">
    <name type="scientific">Bradyrhizobium aeschynomenes</name>
    <dbReference type="NCBI Taxonomy" id="2734909"/>
    <lineage>
        <taxon>Bacteria</taxon>
        <taxon>Pseudomonadati</taxon>
        <taxon>Pseudomonadota</taxon>
        <taxon>Alphaproteobacteria</taxon>
        <taxon>Hyphomicrobiales</taxon>
        <taxon>Nitrobacteraceae</taxon>
        <taxon>Bradyrhizobium</taxon>
    </lineage>
</organism>
<gene>
    <name evidence="2" type="ORF">HL667_32155</name>
</gene>
<evidence type="ECO:0000313" key="3">
    <source>
        <dbReference type="Proteomes" id="UP000886476"/>
    </source>
</evidence>
<proteinExistence type="predicted"/>
<protein>
    <submittedName>
        <fullName evidence="2">Relaxase/mobilization nuclease domain-containing protein</fullName>
    </submittedName>
</protein>
<sequence length="337" mass="36918">MLRAANAAGYVTSHSGLSGRHAVRAHSLFGRGRLSFARERLFSPARRVTVKARIVRHKGRAFRSAPLSAHLAYLKLDGVTRDGEPARMFNARGDQAGEAAFEKEGRGDRHHFRFIVSPEDAADMVDLKAFTRDLMRHMEADLSTRLEWIAVDHWNTDNPHVHVLVRGVDDTGADLVISRDYIGRGLRSRAEELVALELGPKPEHEIGSALGKEITADRWTRLDHEIRMAADEVGAVDLRQDVPGLPDRQAVGLMRGRLRYLERLGLATAAGPNEWMVDSGPSGSCESSARAVTSSRPCIGRSLFAVGSARSRITRSIASVTHRRSSAASLTGGCMMS</sequence>
<accession>A0ABX2CNB7</accession>
<dbReference type="EMBL" id="JABFDN010000021">
    <property type="protein sequence ID" value="NPU69692.1"/>
    <property type="molecule type" value="Genomic_DNA"/>
</dbReference>
<dbReference type="Pfam" id="PF03432">
    <property type="entry name" value="Relaxase"/>
    <property type="match status" value="1"/>
</dbReference>
<feature type="domain" description="MobA/VirD2-like nuclease" evidence="1">
    <location>
        <begin position="102"/>
        <end position="179"/>
    </location>
</feature>
<dbReference type="InterPro" id="IPR005094">
    <property type="entry name" value="Endonuclease_MobA/VirD2"/>
</dbReference>